<dbReference type="PROSITE" id="PS00028">
    <property type="entry name" value="ZINC_FINGER_C2H2_1"/>
    <property type="match status" value="2"/>
</dbReference>
<evidence type="ECO:0000313" key="8">
    <source>
        <dbReference type="EMBL" id="KAG8174368.1"/>
    </source>
</evidence>
<evidence type="ECO:0000256" key="6">
    <source>
        <dbReference type="SAM" id="MobiDB-lite"/>
    </source>
</evidence>
<dbReference type="SUPFAM" id="SSF57667">
    <property type="entry name" value="beta-beta-alpha zinc fingers"/>
    <property type="match status" value="2"/>
</dbReference>
<dbReference type="PANTHER" id="PTHR24379:SF121">
    <property type="entry name" value="C2H2-TYPE DOMAIN-CONTAINING PROTEIN"/>
    <property type="match status" value="1"/>
</dbReference>
<keyword evidence="1" id="KW-0479">Metal-binding</keyword>
<proteinExistence type="predicted"/>
<dbReference type="EMBL" id="JAFNEN010001237">
    <property type="protein sequence ID" value="KAG8174368.1"/>
    <property type="molecule type" value="Genomic_DNA"/>
</dbReference>
<feature type="domain" description="C2H2-type" evidence="7">
    <location>
        <begin position="47"/>
        <end position="74"/>
    </location>
</feature>
<keyword evidence="2" id="KW-0677">Repeat</keyword>
<dbReference type="PANTHER" id="PTHR24379">
    <property type="entry name" value="KRAB AND ZINC FINGER DOMAIN-CONTAINING"/>
    <property type="match status" value="1"/>
</dbReference>
<dbReference type="GO" id="GO:0008270">
    <property type="term" value="F:zinc ion binding"/>
    <property type="evidence" value="ECO:0007669"/>
    <property type="project" value="UniProtKB-KW"/>
</dbReference>
<dbReference type="SMART" id="SM00355">
    <property type="entry name" value="ZnF_C2H2"/>
    <property type="match status" value="2"/>
</dbReference>
<evidence type="ECO:0000256" key="1">
    <source>
        <dbReference type="ARBA" id="ARBA00022723"/>
    </source>
</evidence>
<feature type="compositionally biased region" description="Polar residues" evidence="6">
    <location>
        <begin position="68"/>
        <end position="79"/>
    </location>
</feature>
<dbReference type="Pfam" id="PF00096">
    <property type="entry name" value="zf-C2H2"/>
    <property type="match status" value="2"/>
</dbReference>
<dbReference type="Proteomes" id="UP000827092">
    <property type="component" value="Unassembled WGS sequence"/>
</dbReference>
<accession>A0AAV6TRM9</accession>
<feature type="compositionally biased region" description="Low complexity" evidence="6">
    <location>
        <begin position="80"/>
        <end position="92"/>
    </location>
</feature>
<dbReference type="InterPro" id="IPR013087">
    <property type="entry name" value="Znf_C2H2_type"/>
</dbReference>
<feature type="region of interest" description="Disordered" evidence="6">
    <location>
        <begin position="68"/>
        <end position="97"/>
    </location>
</feature>
<keyword evidence="3 5" id="KW-0863">Zinc-finger</keyword>
<name>A0AAV6TRM9_9ARAC</name>
<dbReference type="AlphaFoldDB" id="A0AAV6TRM9"/>
<gene>
    <name evidence="8" type="ORF">JTE90_009791</name>
</gene>
<keyword evidence="9" id="KW-1185">Reference proteome</keyword>
<dbReference type="InterPro" id="IPR036236">
    <property type="entry name" value="Znf_C2H2_sf"/>
</dbReference>
<dbReference type="Gene3D" id="3.30.160.60">
    <property type="entry name" value="Classic Zinc Finger"/>
    <property type="match status" value="2"/>
</dbReference>
<reference evidence="8 9" key="1">
    <citation type="journal article" date="2022" name="Nat. Ecol. Evol.">
        <title>A masculinizing supergene underlies an exaggerated male reproductive morph in a spider.</title>
        <authorList>
            <person name="Hendrickx F."/>
            <person name="De Corte Z."/>
            <person name="Sonet G."/>
            <person name="Van Belleghem S.M."/>
            <person name="Kostlbacher S."/>
            <person name="Vangestel C."/>
        </authorList>
    </citation>
    <scope>NUCLEOTIDE SEQUENCE [LARGE SCALE GENOMIC DNA]</scope>
    <source>
        <strain evidence="8">W744_W776</strain>
    </source>
</reference>
<comment type="caution">
    <text evidence="8">The sequence shown here is derived from an EMBL/GenBank/DDBJ whole genome shotgun (WGS) entry which is preliminary data.</text>
</comment>
<evidence type="ECO:0000313" key="9">
    <source>
        <dbReference type="Proteomes" id="UP000827092"/>
    </source>
</evidence>
<evidence type="ECO:0000256" key="4">
    <source>
        <dbReference type="ARBA" id="ARBA00022833"/>
    </source>
</evidence>
<feature type="domain" description="C2H2-type" evidence="7">
    <location>
        <begin position="109"/>
        <end position="137"/>
    </location>
</feature>
<dbReference type="PROSITE" id="PS50157">
    <property type="entry name" value="ZINC_FINGER_C2H2_2"/>
    <property type="match status" value="2"/>
</dbReference>
<organism evidence="8 9">
    <name type="scientific">Oedothorax gibbosus</name>
    <dbReference type="NCBI Taxonomy" id="931172"/>
    <lineage>
        <taxon>Eukaryota</taxon>
        <taxon>Metazoa</taxon>
        <taxon>Ecdysozoa</taxon>
        <taxon>Arthropoda</taxon>
        <taxon>Chelicerata</taxon>
        <taxon>Arachnida</taxon>
        <taxon>Araneae</taxon>
        <taxon>Araneomorphae</taxon>
        <taxon>Entelegynae</taxon>
        <taxon>Araneoidea</taxon>
        <taxon>Linyphiidae</taxon>
        <taxon>Erigoninae</taxon>
        <taxon>Oedothorax</taxon>
    </lineage>
</organism>
<keyword evidence="4" id="KW-0862">Zinc</keyword>
<dbReference type="FunFam" id="3.30.160.60:FF:000110">
    <property type="entry name" value="Zinc finger protein-like"/>
    <property type="match status" value="1"/>
</dbReference>
<sequence>MSLSFLVIMNPGVPVIVDTSVPLITNPDVPVIMNLNVPVIKDPENPYTCKDCNTAFSQASDFQQHLSTHAVESNKNSGETKPLPSTSSPKTSDIPSQLQELSHKEAELHSCEVCGRQFDKKLSLIMHLSTHSSGDKPFPCNTCERLFPLPITFS</sequence>
<evidence type="ECO:0000256" key="3">
    <source>
        <dbReference type="ARBA" id="ARBA00022771"/>
    </source>
</evidence>
<evidence type="ECO:0000256" key="2">
    <source>
        <dbReference type="ARBA" id="ARBA00022737"/>
    </source>
</evidence>
<evidence type="ECO:0000256" key="5">
    <source>
        <dbReference type="PROSITE-ProRule" id="PRU00042"/>
    </source>
</evidence>
<evidence type="ECO:0000259" key="7">
    <source>
        <dbReference type="PROSITE" id="PS50157"/>
    </source>
</evidence>
<protein>
    <recommendedName>
        <fullName evidence="7">C2H2-type domain-containing protein</fullName>
    </recommendedName>
</protein>